<feature type="compositionally biased region" description="Basic and acidic residues" evidence="2">
    <location>
        <begin position="152"/>
        <end position="165"/>
    </location>
</feature>
<feature type="region of interest" description="Disordered" evidence="2">
    <location>
        <begin position="1470"/>
        <end position="1501"/>
    </location>
</feature>
<feature type="compositionally biased region" description="Polar residues" evidence="2">
    <location>
        <begin position="957"/>
        <end position="966"/>
    </location>
</feature>
<reference evidence="3" key="1">
    <citation type="submission" date="2020-04" db="EMBL/GenBank/DDBJ databases">
        <authorList>
            <person name="Alioto T."/>
            <person name="Alioto T."/>
            <person name="Gomez Garrido J."/>
        </authorList>
    </citation>
    <scope>NUCLEOTIDE SEQUENCE</scope>
    <source>
        <strain evidence="3">A484AB</strain>
    </source>
</reference>
<evidence type="ECO:0000313" key="3">
    <source>
        <dbReference type="EMBL" id="CAB3987925.1"/>
    </source>
</evidence>
<feature type="region of interest" description="Disordered" evidence="2">
    <location>
        <begin position="152"/>
        <end position="172"/>
    </location>
</feature>
<feature type="region of interest" description="Disordered" evidence="2">
    <location>
        <begin position="406"/>
        <end position="433"/>
    </location>
</feature>
<comment type="caution">
    <text evidence="3">The sequence shown here is derived from an EMBL/GenBank/DDBJ whole genome shotgun (WGS) entry which is preliminary data.</text>
</comment>
<dbReference type="Proteomes" id="UP001152795">
    <property type="component" value="Unassembled WGS sequence"/>
</dbReference>
<evidence type="ECO:0000256" key="2">
    <source>
        <dbReference type="SAM" id="MobiDB-lite"/>
    </source>
</evidence>
<feature type="region of interest" description="Disordered" evidence="2">
    <location>
        <begin position="192"/>
        <end position="211"/>
    </location>
</feature>
<keyword evidence="1" id="KW-0175">Coiled coil</keyword>
<feature type="region of interest" description="Disordered" evidence="2">
    <location>
        <begin position="1"/>
        <end position="50"/>
    </location>
</feature>
<feature type="compositionally biased region" description="Polar residues" evidence="2">
    <location>
        <begin position="519"/>
        <end position="536"/>
    </location>
</feature>
<sequence>MEHTDQIPTFESSLTEPASKINSNSDQLTNLRDIKSQKTSNNRPFTTSYEDDTNITYVDEDSADNEPKLNYHPMKNEMPATFTHRDDRFGRNAEKNRQQSKMKSEYSEEIKLLKNMLPLLAKYKILSLDQVDMNNEKHNNEQFLLSGRKLDRNEKNNDMHSDSEHVSLSGRKTKQKMMNDGKFPDLFAEKQATNIDNRKNQRRQNERSKLILSEKINTQKIPNGKSGKVLQTTAILNNQNKEHMAFPKQSETTILSENINTGKNTTVLQATLHHTKLTNKDGTLEILNKIPASDNSSITKPKVIHSKAEAIGEIFKALGSNNRIVKDANGLYLISGKHVKIIHRAHGKHVKEKNLETYKDKKIGLLSKAIGPFKTPGDLNDKVKPTDLGLKDSRASLVQDKEIQLSSKTADRKKSFTNPSEEKEKMKSSELGLIKTKSQAPFLQINSTNSDRNQQGLSNVLSGMEKKFGLDLSTYNLRDLEYKLQSNSKSKTSTKFKKTTEGYKPAGESLWKNEPTEDSVPNNSVFPPKENGSSYTNVENRNERKIQWKLNGDSYTNSTVPNEVNNKVLPLKENDNSHTNIENKNENEIQGTFNDAYINSTGPLNADGKPLMGNEYLSKDDETQDSNPVTFTSKFMDDVSNLTIFPQNESRISDYSFNKSSSNGISSTSRPSLGTPLSKNKTNKLESFSEHVHGKSHDNSSVSDKKSSDVHIEVFDEAKGDKNKGTYQTSTDVKQDSESVEVIDEGESSQPAVKITPGDLSSALQDKFGKGIDRVGSDNNWAAEKGTKLPKITEASKSSQWTEKIDGVGFYSNSESKKKAQSAESTTKATATEESKVLMSLEKEAKLPESTKVATGKNESKSATSGPTWSVNVVGNVAKPQEEILGRSNRSETRKITTERLSSNRGNTSTQGKSRNSSVQRNTESLLGRNSGNGELQNVLWVNDHHLGTSEEKMGPQGTSRNTNVKPRNKDNSLGISRGNGVPQRTSMNNQGELGTSRLTNGSSEPMIPKRVVDALLLSLTQKSQGRNSETNKINNQEKFTTKKLKGNSAHAKLPKEASENNIITEDSNHIPIDTKQKVGPSKIPYIKTTSTAENTNLDNLLEKFVGLLSRHMRPVKTEKPKIKVKSHQKHNILRAIPLLKYQEKLLWDEQRKLEHQLAMKQKVLEESELNENLGSSRTPPTNVEVNLKKKIHELSEEKNFLLKKLKMLSFQEKYKTGMGNVYNDKLMTPNQETILTEVYNDSNQKSGTAPYMGSHVTYNVVNDRGLNKEHASESELQQADEQLNQLLAEYEATIGSPNGHTTDTSDRTANDPEGHTSATSGKHVLQFSEPVTVAGPGEHSMEDKKHDVVGLGKPNRDPEINSNTQEINKVTSTNIRDFDNIPRNTADQISATKSFTAGASEDRPRISTEYPIYQHTSDYIHMHPYGTQDVPYQHTTNPTSSTPSYPTPSFINKEADYASDTVQKFADPFTKSQDDSNLNQRSMTNSKSGYNGKGSQGVQGVNNVFPGTYSYGEEHESTRSLPNWRQEDANLLKEMPEYSENANTIESETQPEHYTVLTTEQDSAAKVKLQDRNTAASDGEIKPQITNTVIGAQELRTGAEAFQQPMGSQHERTSQSSNILGLHVNAERNFWPRTEGMKQPNSLVDGTNSKLHPQTSDIVEPNNEREPRYELRNSLREKNNRFAFENSESQQPEVNQIGDIHSNVQAGRYNTLISGKKPDELYPHATSTAVSKNDDDDGEESHDLQESSQQPIGSEVDGAFEVVQGGAVPTLRRNTDNPEDGVQDKTYINGDEYHLQKKYGIAKREKRKHV</sequence>
<keyword evidence="4" id="KW-1185">Reference proteome</keyword>
<feature type="compositionally biased region" description="Polar residues" evidence="2">
    <location>
        <begin position="899"/>
        <end position="936"/>
    </location>
</feature>
<dbReference type="OrthoDB" id="10600810at2759"/>
<feature type="compositionally biased region" description="Polar residues" evidence="2">
    <location>
        <begin position="1644"/>
        <end position="1658"/>
    </location>
</feature>
<feature type="compositionally biased region" description="Basic and acidic residues" evidence="2">
    <location>
        <begin position="831"/>
        <end position="849"/>
    </location>
</feature>
<feature type="compositionally biased region" description="Basic and acidic residues" evidence="2">
    <location>
        <begin position="1304"/>
        <end position="1315"/>
    </location>
</feature>
<feature type="compositionally biased region" description="Basic and acidic residues" evidence="2">
    <location>
        <begin position="196"/>
        <end position="209"/>
    </location>
</feature>
<protein>
    <submittedName>
        <fullName evidence="3">Uncharacterized protein</fullName>
    </submittedName>
</protein>
<feature type="compositionally biased region" description="Acidic residues" evidence="2">
    <location>
        <begin position="738"/>
        <end position="747"/>
    </location>
</feature>
<feature type="compositionally biased region" description="Basic and acidic residues" evidence="2">
    <location>
        <begin position="406"/>
        <end position="428"/>
    </location>
</feature>
<feature type="region of interest" description="Disordered" evidence="2">
    <location>
        <begin position="813"/>
        <end position="1006"/>
    </location>
</feature>
<proteinExistence type="predicted"/>
<gene>
    <name evidence="3" type="ORF">PACLA_8A014290</name>
</gene>
<dbReference type="EMBL" id="CACRXK020001252">
    <property type="protein sequence ID" value="CAB3987925.1"/>
    <property type="molecule type" value="Genomic_DNA"/>
</dbReference>
<feature type="compositionally biased region" description="Polar residues" evidence="2">
    <location>
        <begin position="1"/>
        <end position="30"/>
    </location>
</feature>
<feature type="compositionally biased region" description="Low complexity" evidence="2">
    <location>
        <begin position="656"/>
        <end position="672"/>
    </location>
</feature>
<feature type="compositionally biased region" description="Polar residues" evidence="2">
    <location>
        <begin position="37"/>
        <end position="48"/>
    </location>
</feature>
<name>A0A6S7G862_PARCT</name>
<feature type="compositionally biased region" description="Polar residues" evidence="2">
    <location>
        <begin position="861"/>
        <end position="873"/>
    </location>
</feature>
<feature type="compositionally biased region" description="Polar residues" evidence="2">
    <location>
        <begin position="983"/>
        <end position="1004"/>
    </location>
</feature>
<evidence type="ECO:0000313" key="4">
    <source>
        <dbReference type="Proteomes" id="UP001152795"/>
    </source>
</evidence>
<evidence type="ECO:0000256" key="1">
    <source>
        <dbReference type="SAM" id="Coils"/>
    </source>
</evidence>
<feature type="region of interest" description="Disordered" evidence="2">
    <location>
        <begin position="1644"/>
        <end position="1669"/>
    </location>
</feature>
<feature type="compositionally biased region" description="Basic and acidic residues" evidence="2">
    <location>
        <begin position="943"/>
        <end position="954"/>
    </location>
</feature>
<feature type="compositionally biased region" description="Basic and acidic residues" evidence="2">
    <location>
        <begin position="880"/>
        <end position="898"/>
    </location>
</feature>
<feature type="region of interest" description="Disordered" evidence="2">
    <location>
        <begin position="609"/>
        <end position="630"/>
    </location>
</feature>
<organism evidence="3 4">
    <name type="scientific">Paramuricea clavata</name>
    <name type="common">Red gorgonian</name>
    <name type="synonym">Violescent sea-whip</name>
    <dbReference type="NCBI Taxonomy" id="317549"/>
    <lineage>
        <taxon>Eukaryota</taxon>
        <taxon>Metazoa</taxon>
        <taxon>Cnidaria</taxon>
        <taxon>Anthozoa</taxon>
        <taxon>Octocorallia</taxon>
        <taxon>Malacalcyonacea</taxon>
        <taxon>Plexauridae</taxon>
        <taxon>Paramuricea</taxon>
    </lineage>
</organism>
<feature type="compositionally biased region" description="Polar residues" evidence="2">
    <location>
        <begin position="1476"/>
        <end position="1490"/>
    </location>
</feature>
<feature type="region of interest" description="Disordered" evidence="2">
    <location>
        <begin position="506"/>
        <end position="536"/>
    </location>
</feature>
<feature type="compositionally biased region" description="Basic and acidic residues" evidence="2">
    <location>
        <begin position="683"/>
        <end position="724"/>
    </location>
</feature>
<feature type="coiled-coil region" evidence="1">
    <location>
        <begin position="1151"/>
        <end position="1205"/>
    </location>
</feature>
<feature type="region of interest" description="Disordered" evidence="2">
    <location>
        <begin position="1295"/>
        <end position="1322"/>
    </location>
</feature>
<accession>A0A6S7G862</accession>
<feature type="region of interest" description="Disordered" evidence="2">
    <location>
        <begin position="653"/>
        <end position="752"/>
    </location>
</feature>
<feature type="region of interest" description="Disordered" evidence="2">
    <location>
        <begin position="1715"/>
        <end position="1791"/>
    </location>
</feature>